<dbReference type="EMBL" id="AF036242">
    <property type="protein sequence ID" value="AAD38303.1"/>
    <property type="molecule type" value="Genomic_DNA"/>
</dbReference>
<protein>
    <submittedName>
        <fullName evidence="1">Uncharacterized protein</fullName>
    </submittedName>
</protein>
<evidence type="ECO:0000313" key="1">
    <source>
        <dbReference type="EMBL" id="AAD38303.1"/>
    </source>
</evidence>
<accession>Q9XDL4</accession>
<organism evidence="1">
    <name type="scientific">Neisseria meningitidis</name>
    <dbReference type="NCBI Taxonomy" id="487"/>
    <lineage>
        <taxon>Bacteria</taxon>
        <taxon>Pseudomonadati</taxon>
        <taxon>Pseudomonadota</taxon>
        <taxon>Betaproteobacteria</taxon>
        <taxon>Neisseriales</taxon>
        <taxon>Neisseriaceae</taxon>
        <taxon>Neisseria</taxon>
    </lineage>
</organism>
<reference evidence="1" key="1">
    <citation type="journal article" date="1999" name="Mol. Microbiol.">
        <title>Multiple lysophosphatidic acid acyltransferases in Neisseria meningitidis.</title>
        <authorList>
            <person name="Shih G.C."/>
            <person name="Kahler C.M."/>
            <person name="Swartley J.S."/>
            <person name="Rahman M.M."/>
            <person name="Coleman J."/>
            <person name="Carlson R.W."/>
            <person name="Stephens D.S."/>
        </authorList>
    </citation>
    <scope>NUCLEOTIDE SEQUENCE</scope>
    <source>
        <strain evidence="1">NMB</strain>
    </source>
</reference>
<proteinExistence type="predicted"/>
<sequence>MPSERFSDGIFLRFPGWRRIRKRRSGWIVGWVETCRIRRICQIYRRHSYESGNLERGLRNLHPVIPTKVGIQFFEFQSFPINCLSIECLDSRLRGNDESIHTETCTASCLRTCIPSFPRKWESRIPDFQIIFEWVPSSNS</sequence>
<dbReference type="AlphaFoldDB" id="Q9XDL4"/>
<name>Q9XDL4_NEIME</name>